<evidence type="ECO:0000259" key="1">
    <source>
        <dbReference type="Pfam" id="PF00656"/>
    </source>
</evidence>
<keyword evidence="3" id="KW-1185">Reference proteome</keyword>
<proteinExistence type="predicted"/>
<accession>A0A267DUH3</accession>
<organism evidence="2 3">
    <name type="scientific">Macrostomum lignano</name>
    <dbReference type="NCBI Taxonomy" id="282301"/>
    <lineage>
        <taxon>Eukaryota</taxon>
        <taxon>Metazoa</taxon>
        <taxon>Spiralia</taxon>
        <taxon>Lophotrochozoa</taxon>
        <taxon>Platyhelminthes</taxon>
        <taxon>Rhabditophora</taxon>
        <taxon>Macrostomorpha</taxon>
        <taxon>Macrostomida</taxon>
        <taxon>Macrostomidae</taxon>
        <taxon>Macrostomum</taxon>
    </lineage>
</organism>
<dbReference type="Pfam" id="PF00656">
    <property type="entry name" value="Peptidase_C14"/>
    <property type="match status" value="1"/>
</dbReference>
<reference evidence="2 3" key="1">
    <citation type="submission" date="2017-06" db="EMBL/GenBank/DDBJ databases">
        <title>A platform for efficient transgenesis in Macrostomum lignano, a flatworm model organism for stem cell research.</title>
        <authorList>
            <person name="Berezikov E."/>
        </authorList>
    </citation>
    <scope>NUCLEOTIDE SEQUENCE [LARGE SCALE GENOMIC DNA]</scope>
    <source>
        <strain evidence="2">DV1</strain>
        <tissue evidence="2">Whole organism</tissue>
    </source>
</reference>
<gene>
    <name evidence="2" type="ORF">BOX15_Mlig018574g1</name>
</gene>
<protein>
    <recommendedName>
        <fullName evidence="1">Peptidase C14 caspase domain-containing protein</fullName>
    </recommendedName>
</protein>
<dbReference type="EMBL" id="NIVC01003266">
    <property type="protein sequence ID" value="PAA52297.1"/>
    <property type="molecule type" value="Genomic_DNA"/>
</dbReference>
<feature type="non-terminal residue" evidence="2">
    <location>
        <position position="1"/>
    </location>
</feature>
<sequence length="360" mass="40947">WRSFYFNPFFMSNSEQTEQTPIRLKFNNDSNFKGRFGGSEELVVRSLEELRAELEAIEDHEQQKAKDVAGFLIGKERKEESQVKDHHQSLNIPEAGQNLVSTETSIAVSIVIENANRNDTSECEHGYKADREYIRKVAEKLGCTDNLEYKPGDRSKQELLKFIREKCPLHVARVFLFISSHGNRNGFSTGTEHVRLRELLEPLSRAADEVLTFYHACRGTKEHFVKQEDPALDSGDDGDGEGGDGASLPLKLRLNCSVIYSSQSGYVSRWQEKDGSRLLRAVRYVLCFYGYRLFNNNTSIAGLAQKIQKRLNYIDGYGIDHEFNGIIKKCYPQIAYTDKINNANNNNIVTSAINNDNNIQ</sequence>
<dbReference type="Gene3D" id="3.40.50.1460">
    <property type="match status" value="1"/>
</dbReference>
<dbReference type="InterPro" id="IPR011600">
    <property type="entry name" value="Pept_C14_caspase"/>
</dbReference>
<name>A0A267DUH3_9PLAT</name>
<dbReference type="GO" id="GO:0004197">
    <property type="term" value="F:cysteine-type endopeptidase activity"/>
    <property type="evidence" value="ECO:0007669"/>
    <property type="project" value="InterPro"/>
</dbReference>
<dbReference type="Proteomes" id="UP000215902">
    <property type="component" value="Unassembled WGS sequence"/>
</dbReference>
<dbReference type="InterPro" id="IPR029030">
    <property type="entry name" value="Caspase-like_dom_sf"/>
</dbReference>
<evidence type="ECO:0000313" key="3">
    <source>
        <dbReference type="Proteomes" id="UP000215902"/>
    </source>
</evidence>
<feature type="domain" description="Peptidase C14 caspase" evidence="1">
    <location>
        <begin position="110"/>
        <end position="311"/>
    </location>
</feature>
<dbReference type="AlphaFoldDB" id="A0A267DUH3"/>
<dbReference type="GO" id="GO:0006508">
    <property type="term" value="P:proteolysis"/>
    <property type="evidence" value="ECO:0007669"/>
    <property type="project" value="InterPro"/>
</dbReference>
<comment type="caution">
    <text evidence="2">The sequence shown here is derived from an EMBL/GenBank/DDBJ whole genome shotgun (WGS) entry which is preliminary data.</text>
</comment>
<dbReference type="SUPFAM" id="SSF52129">
    <property type="entry name" value="Caspase-like"/>
    <property type="match status" value="1"/>
</dbReference>
<evidence type="ECO:0000313" key="2">
    <source>
        <dbReference type="EMBL" id="PAA52297.1"/>
    </source>
</evidence>